<dbReference type="InterPro" id="IPR036047">
    <property type="entry name" value="F-box-like_dom_sf"/>
</dbReference>
<comment type="caution">
    <text evidence="1">The sequence shown here is derived from an EMBL/GenBank/DDBJ whole genome shotgun (WGS) entry which is preliminary data.</text>
</comment>
<proteinExistence type="predicted"/>
<dbReference type="AlphaFoldDB" id="A0AAD8J6E5"/>
<sequence length="309" mass="34928">MDEQGKKSEGMSNKDLFPQLTDDLLILILSMLNCDLKFLCNCMLVSKRFALLIPLISSVTLSIPKPEERSPFEIFRAQVIYASKALRSFRSIRFLHLEFIEEEYREINLQWKAMFGSNTCTCACLVFDSITKLSSAGASAGANVSATAAAADRQRIKAAMHGPIFWRLMYPNMWRNVLAVWRPRVESVVITDSKRQGVVCFGNSELRDATKCCYISDVWNNRYENGRTSIKLFEVPELRLPKSGFLMKGVLLVIGEIGGNSAEEHKHDDMLNCEFGEEQKVLGEASNLILRAPENKLTVGLVRESTFYF</sequence>
<protein>
    <recommendedName>
        <fullName evidence="3">F-box protein</fullName>
    </recommendedName>
</protein>
<reference evidence="1" key="2">
    <citation type="submission" date="2023-05" db="EMBL/GenBank/DDBJ databases">
        <authorList>
            <person name="Schelkunov M.I."/>
        </authorList>
    </citation>
    <scope>NUCLEOTIDE SEQUENCE</scope>
    <source>
        <strain evidence="1">Hsosn_3</strain>
        <tissue evidence="1">Leaf</tissue>
    </source>
</reference>
<accession>A0AAD8J6E5</accession>
<gene>
    <name evidence="1" type="ORF">POM88_007894</name>
</gene>
<evidence type="ECO:0000313" key="1">
    <source>
        <dbReference type="EMBL" id="KAK1398031.1"/>
    </source>
</evidence>
<dbReference type="InterPro" id="IPR044809">
    <property type="entry name" value="AUF1-like"/>
</dbReference>
<evidence type="ECO:0008006" key="3">
    <source>
        <dbReference type="Google" id="ProtNLM"/>
    </source>
</evidence>
<keyword evidence="2" id="KW-1185">Reference proteome</keyword>
<dbReference type="EMBL" id="JAUIZM010000002">
    <property type="protein sequence ID" value="KAK1398031.1"/>
    <property type="molecule type" value="Genomic_DNA"/>
</dbReference>
<reference evidence="1" key="1">
    <citation type="submission" date="2023-02" db="EMBL/GenBank/DDBJ databases">
        <title>Genome of toxic invasive species Heracleum sosnowskyi carries increased number of genes despite the absence of recent whole-genome duplications.</title>
        <authorList>
            <person name="Schelkunov M."/>
            <person name="Shtratnikova V."/>
            <person name="Makarenko M."/>
            <person name="Klepikova A."/>
            <person name="Omelchenko D."/>
            <person name="Novikova G."/>
            <person name="Obukhova E."/>
            <person name="Bogdanov V."/>
            <person name="Penin A."/>
            <person name="Logacheva M."/>
        </authorList>
    </citation>
    <scope>NUCLEOTIDE SEQUENCE</scope>
    <source>
        <strain evidence="1">Hsosn_3</strain>
        <tissue evidence="1">Leaf</tissue>
    </source>
</reference>
<dbReference type="PANTHER" id="PTHR31215">
    <property type="entry name" value="OS05G0510400 PROTEIN-RELATED"/>
    <property type="match status" value="1"/>
</dbReference>
<dbReference type="SUPFAM" id="SSF81383">
    <property type="entry name" value="F-box domain"/>
    <property type="match status" value="1"/>
</dbReference>
<organism evidence="1 2">
    <name type="scientific">Heracleum sosnowskyi</name>
    <dbReference type="NCBI Taxonomy" id="360622"/>
    <lineage>
        <taxon>Eukaryota</taxon>
        <taxon>Viridiplantae</taxon>
        <taxon>Streptophyta</taxon>
        <taxon>Embryophyta</taxon>
        <taxon>Tracheophyta</taxon>
        <taxon>Spermatophyta</taxon>
        <taxon>Magnoliopsida</taxon>
        <taxon>eudicotyledons</taxon>
        <taxon>Gunneridae</taxon>
        <taxon>Pentapetalae</taxon>
        <taxon>asterids</taxon>
        <taxon>campanulids</taxon>
        <taxon>Apiales</taxon>
        <taxon>Apiaceae</taxon>
        <taxon>Apioideae</taxon>
        <taxon>apioid superclade</taxon>
        <taxon>Tordylieae</taxon>
        <taxon>Tordyliinae</taxon>
        <taxon>Heracleum</taxon>
    </lineage>
</organism>
<dbReference type="Proteomes" id="UP001237642">
    <property type="component" value="Unassembled WGS sequence"/>
</dbReference>
<name>A0AAD8J6E5_9APIA</name>
<evidence type="ECO:0000313" key="2">
    <source>
        <dbReference type="Proteomes" id="UP001237642"/>
    </source>
</evidence>